<proteinExistence type="predicted"/>
<feature type="domain" description="HD-GYP" evidence="6">
    <location>
        <begin position="143"/>
        <end position="351"/>
    </location>
</feature>
<dbReference type="FunFam" id="3.30.70.270:FF:000001">
    <property type="entry name" value="Diguanylate cyclase domain protein"/>
    <property type="match status" value="1"/>
</dbReference>
<gene>
    <name evidence="7" type="primary">rpfG</name>
    <name evidence="7" type="ORF">AULFYP135_02066</name>
</gene>
<dbReference type="Pfam" id="PF00072">
    <property type="entry name" value="Response_reg"/>
    <property type="match status" value="1"/>
</dbReference>
<evidence type="ECO:0000259" key="6">
    <source>
        <dbReference type="PROSITE" id="PS51832"/>
    </source>
</evidence>
<dbReference type="CDD" id="cd01949">
    <property type="entry name" value="GGDEF"/>
    <property type="match status" value="1"/>
</dbReference>
<dbReference type="SMART" id="SM00471">
    <property type="entry name" value="HDc"/>
    <property type="match status" value="1"/>
</dbReference>
<dbReference type="SUPFAM" id="SSF52172">
    <property type="entry name" value="CheY-like"/>
    <property type="match status" value="1"/>
</dbReference>
<dbReference type="SUPFAM" id="SSF109604">
    <property type="entry name" value="HD-domain/PDEase-like"/>
    <property type="match status" value="1"/>
</dbReference>
<feature type="domain" description="GGDEF" evidence="5">
    <location>
        <begin position="544"/>
        <end position="670"/>
    </location>
</feature>
<dbReference type="Pfam" id="PF00990">
    <property type="entry name" value="GGDEF"/>
    <property type="match status" value="1"/>
</dbReference>
<dbReference type="Pfam" id="PF13487">
    <property type="entry name" value="HD_5"/>
    <property type="match status" value="1"/>
</dbReference>
<dbReference type="PROSITE" id="PS50887">
    <property type="entry name" value="GGDEF"/>
    <property type="match status" value="1"/>
</dbReference>
<protein>
    <recommendedName>
        <fullName evidence="1">Stage 0 sporulation protein A homolog</fullName>
    </recommendedName>
</protein>
<dbReference type="InterPro" id="IPR037522">
    <property type="entry name" value="HD_GYP_dom"/>
</dbReference>
<dbReference type="InterPro" id="IPR052020">
    <property type="entry name" value="Cyclic_di-GMP/3'3'-cGAMP_PDE"/>
</dbReference>
<dbReference type="GO" id="GO:0016787">
    <property type="term" value="F:hydrolase activity"/>
    <property type="evidence" value="ECO:0007669"/>
    <property type="project" value="UniProtKB-KW"/>
</dbReference>
<evidence type="ECO:0000256" key="3">
    <source>
        <dbReference type="PROSITE-ProRule" id="PRU00169"/>
    </source>
</evidence>
<dbReference type="Gene3D" id="1.10.3210.10">
    <property type="entry name" value="Hypothetical protein af1432"/>
    <property type="match status" value="1"/>
</dbReference>
<dbReference type="PANTHER" id="PTHR45228:SF5">
    <property type="entry name" value="CYCLIC DI-GMP PHOSPHODIESTERASE VC_1348-RELATED"/>
    <property type="match status" value="1"/>
</dbReference>
<dbReference type="PROSITE" id="PS51832">
    <property type="entry name" value="HD_GYP"/>
    <property type="match status" value="1"/>
</dbReference>
<reference evidence="7" key="1">
    <citation type="submission" date="2019-11" db="EMBL/GenBank/DDBJ databases">
        <authorList>
            <person name="Feng L."/>
        </authorList>
    </citation>
    <scope>NUCLEOTIDE SEQUENCE</scope>
    <source>
        <strain evidence="7">AundefinedLFYP135</strain>
    </source>
</reference>
<comment type="function">
    <text evidence="2">May play the central regulatory role in sporulation. It may be an element of the effector pathway responsible for the activation of sporulation genes in response to nutritional stress. Spo0A may act in concert with spo0H (a sigma factor) to control the expression of some genes that are critical to the sporulation process.</text>
</comment>
<evidence type="ECO:0000256" key="2">
    <source>
        <dbReference type="ARBA" id="ARBA00024867"/>
    </source>
</evidence>
<dbReference type="GO" id="GO:0000160">
    <property type="term" value="P:phosphorelay signal transduction system"/>
    <property type="evidence" value="ECO:0007669"/>
    <property type="project" value="InterPro"/>
</dbReference>
<feature type="modified residue" description="4-aspartylphosphate" evidence="3">
    <location>
        <position position="56"/>
    </location>
</feature>
<keyword evidence="7" id="KW-0378">Hydrolase</keyword>
<dbReference type="Gene3D" id="3.30.70.270">
    <property type="match status" value="1"/>
</dbReference>
<dbReference type="AlphaFoldDB" id="A0A6N2UVK7"/>
<sequence>MEKRNRILIVDDTEMNRSLLADILSAEYDILEARDGIEAIALLGKYHTNISLVLLDIVMPRMDGFEVLTIMNKSGWIHSIPVITISAETSSSYIDHAYDLGATDYINRPFDEKTVQRRVRNTIMLYTKQKNLEGMVTEQILEKERYNFLMVEILSNIVEFRNGESGLHVLHIRVITELLLKKLVARTSRYNLTSSKIALIVNASALHDIGKISIPEDILNKPGRLTDEEFAIMKTHCAIGAQILQNAPNLQEEELIRVAHDICRWHHERYDGRGYPDGLKGEDIPIAAQVVSLADVYDALTSKRVYKPAYSHEESMRMILRGECGAFNPILLECLVDAGSHIEEEVRVNSPSGMSSMEIQSIATELIASNELRASNRTLALLDQERIKYRFFASMSQEVQFEYNIHSDLLEVSEWGARYLALPELIAHPKQSKQLQKVFPAADFQSFICLLRGTTPTDPIVSGSYCLSVQGEPRWFKVVARTLWDSEDRANYSTVIGKFIDIHEEQLELANLRQLAAQDSLTSLYNHRAAREAIEAKIAANEGKNFAMILFDVDYFKSANDQFGHIFGDEALKYVAQRMRQNIRQGDIAARVGGDEFLIFAECQSDAMPQIQRVFHTLTGQYKDFQISISMGISLCPENGEAYERLFHCADQALYSAKKSGRNQYRLYDKSIQGFLSVLSPMDN</sequence>
<dbReference type="PANTHER" id="PTHR45228">
    <property type="entry name" value="CYCLIC DI-GMP PHOSPHODIESTERASE TM_0186-RELATED"/>
    <property type="match status" value="1"/>
</dbReference>
<dbReference type="InterPro" id="IPR001789">
    <property type="entry name" value="Sig_transdc_resp-reg_receiver"/>
</dbReference>
<accession>A0A6N2UVK7</accession>
<name>A0A6N2UVK7_9FIRM</name>
<dbReference type="PROSITE" id="PS50110">
    <property type="entry name" value="RESPONSE_REGULATORY"/>
    <property type="match status" value="1"/>
</dbReference>
<dbReference type="InterPro" id="IPR043128">
    <property type="entry name" value="Rev_trsase/Diguanyl_cyclase"/>
</dbReference>
<dbReference type="Gene3D" id="3.40.50.2300">
    <property type="match status" value="1"/>
</dbReference>
<evidence type="ECO:0000313" key="7">
    <source>
        <dbReference type="EMBL" id="VYT21233.1"/>
    </source>
</evidence>
<dbReference type="InterPro" id="IPR000160">
    <property type="entry name" value="GGDEF_dom"/>
</dbReference>
<evidence type="ECO:0000259" key="4">
    <source>
        <dbReference type="PROSITE" id="PS50110"/>
    </source>
</evidence>
<evidence type="ECO:0000259" key="5">
    <source>
        <dbReference type="PROSITE" id="PS50887"/>
    </source>
</evidence>
<feature type="domain" description="Response regulatory" evidence="4">
    <location>
        <begin position="6"/>
        <end position="123"/>
    </location>
</feature>
<dbReference type="SMART" id="SM00448">
    <property type="entry name" value="REC"/>
    <property type="match status" value="1"/>
</dbReference>
<keyword evidence="3" id="KW-0597">Phosphoprotein</keyword>
<dbReference type="InterPro" id="IPR003607">
    <property type="entry name" value="HD/PDEase_dom"/>
</dbReference>
<dbReference type="SMART" id="SM00267">
    <property type="entry name" value="GGDEF"/>
    <property type="match status" value="1"/>
</dbReference>
<organism evidence="7">
    <name type="scientific">uncultured Anaerotruncus sp</name>
    <dbReference type="NCBI Taxonomy" id="905011"/>
    <lineage>
        <taxon>Bacteria</taxon>
        <taxon>Bacillati</taxon>
        <taxon>Bacillota</taxon>
        <taxon>Clostridia</taxon>
        <taxon>Eubacteriales</taxon>
        <taxon>Oscillospiraceae</taxon>
        <taxon>Anaerotruncus</taxon>
        <taxon>environmental samples</taxon>
    </lineage>
</organism>
<dbReference type="EMBL" id="CACRSL010000004">
    <property type="protein sequence ID" value="VYT21233.1"/>
    <property type="molecule type" value="Genomic_DNA"/>
</dbReference>
<dbReference type="NCBIfam" id="TIGR00254">
    <property type="entry name" value="GGDEF"/>
    <property type="match status" value="1"/>
</dbReference>
<dbReference type="InterPro" id="IPR029787">
    <property type="entry name" value="Nucleotide_cyclase"/>
</dbReference>
<dbReference type="SUPFAM" id="SSF55073">
    <property type="entry name" value="Nucleotide cyclase"/>
    <property type="match status" value="1"/>
</dbReference>
<evidence type="ECO:0000256" key="1">
    <source>
        <dbReference type="ARBA" id="ARBA00018672"/>
    </source>
</evidence>
<dbReference type="CDD" id="cd00077">
    <property type="entry name" value="HDc"/>
    <property type="match status" value="1"/>
</dbReference>
<dbReference type="InterPro" id="IPR011006">
    <property type="entry name" value="CheY-like_superfamily"/>
</dbReference>